<dbReference type="GO" id="GO:0009507">
    <property type="term" value="C:chloroplast"/>
    <property type="evidence" value="ECO:0007669"/>
    <property type="project" value="TreeGrafter"/>
</dbReference>
<comment type="catalytic activity">
    <reaction evidence="1">
        <text>hydroxymethylbilane = uroporphyrinogen III + H2O</text>
        <dbReference type="Rhea" id="RHEA:18965"/>
        <dbReference type="ChEBI" id="CHEBI:15377"/>
        <dbReference type="ChEBI" id="CHEBI:57308"/>
        <dbReference type="ChEBI" id="CHEBI:57845"/>
        <dbReference type="EC" id="4.2.1.75"/>
    </reaction>
</comment>
<dbReference type="UniPathway" id="UPA00251">
    <property type="reaction ID" value="UER00320"/>
</dbReference>
<dbReference type="Proteomes" id="UP000189701">
    <property type="component" value="Unplaced"/>
</dbReference>
<keyword evidence="1" id="KW-0627">Porphyrin biosynthesis</keyword>
<reference evidence="2" key="1">
    <citation type="journal article" date="2013" name="Genome Biol.">
        <title>Reference genomes and transcriptomes of Nicotiana sylvestris and Nicotiana tomentosiformis.</title>
        <authorList>
            <person name="Sierro N."/>
            <person name="Battey J.N."/>
            <person name="Ouadi S."/>
            <person name="Bovet L."/>
            <person name="Goepfert S."/>
            <person name="Bakaher N."/>
            <person name="Peitsch M.C."/>
            <person name="Ivanov N.V."/>
        </authorList>
    </citation>
    <scope>NUCLEOTIDE SEQUENCE [LARGE SCALE GENOMIC DNA]</scope>
</reference>
<comment type="function">
    <text evidence="1">Catalyzes cyclization of the linear tetrapyrrole, hydroxymethylbilane, to the macrocyclic uroporphyrinogen III.</text>
</comment>
<keyword evidence="2" id="KW-1185">Reference proteome</keyword>
<dbReference type="GO" id="GO:0006780">
    <property type="term" value="P:uroporphyrinogen III biosynthetic process"/>
    <property type="evidence" value="ECO:0007669"/>
    <property type="project" value="UniProtKB-UniRule"/>
</dbReference>
<organism evidence="2 3">
    <name type="scientific">Nicotiana sylvestris</name>
    <name type="common">Wood tobacco</name>
    <name type="synonym">South American tobacco</name>
    <dbReference type="NCBI Taxonomy" id="4096"/>
    <lineage>
        <taxon>Eukaryota</taxon>
        <taxon>Viridiplantae</taxon>
        <taxon>Streptophyta</taxon>
        <taxon>Embryophyta</taxon>
        <taxon>Tracheophyta</taxon>
        <taxon>Spermatophyta</taxon>
        <taxon>Magnoliopsida</taxon>
        <taxon>eudicotyledons</taxon>
        <taxon>Gunneridae</taxon>
        <taxon>Pentapetalae</taxon>
        <taxon>asterids</taxon>
        <taxon>lamiids</taxon>
        <taxon>Solanales</taxon>
        <taxon>Solanaceae</taxon>
        <taxon>Nicotianoideae</taxon>
        <taxon>Nicotianeae</taxon>
        <taxon>Nicotiana</taxon>
    </lineage>
</organism>
<comment type="similarity">
    <text evidence="1">Belongs to the uroporphyrinogen-III synthase family.</text>
</comment>
<reference evidence="3" key="2">
    <citation type="submission" date="2025-08" db="UniProtKB">
        <authorList>
            <consortium name="RefSeq"/>
        </authorList>
    </citation>
    <scope>IDENTIFICATION</scope>
    <source>
        <tissue evidence="3">Leaf</tissue>
    </source>
</reference>
<dbReference type="STRING" id="4096.A0A1U7XM52"/>
<proteinExistence type="inferred from homology"/>
<accession>A0A1U7XM52</accession>
<dbReference type="GeneID" id="104239131"/>
<gene>
    <name evidence="3" type="primary">LOC104239131</name>
</gene>
<evidence type="ECO:0000256" key="1">
    <source>
        <dbReference type="RuleBase" id="RU366031"/>
    </source>
</evidence>
<protein>
    <recommendedName>
        <fullName evidence="1">Uroporphyrinogen-III synthase</fullName>
        <ecNumber evidence="1">4.2.1.75</ecNumber>
    </recommendedName>
</protein>
<dbReference type="PANTHER" id="PTHR38042">
    <property type="entry name" value="UROPORPHYRINOGEN-III SYNTHASE, CHLOROPLASTIC"/>
    <property type="match status" value="1"/>
</dbReference>
<comment type="pathway">
    <text evidence="1">Porphyrin-containing compound metabolism; protoporphyrin-IX biosynthesis; coproporphyrinogen-III from 5-aminolevulinate: step 3/4.</text>
</comment>
<dbReference type="GO" id="GO:0006782">
    <property type="term" value="P:protoporphyrinogen IX biosynthetic process"/>
    <property type="evidence" value="ECO:0007669"/>
    <property type="project" value="UniProtKB-UniRule"/>
</dbReference>
<keyword evidence="1" id="KW-0456">Lyase</keyword>
<dbReference type="PANTHER" id="PTHR38042:SF1">
    <property type="entry name" value="UROPORPHYRINOGEN-III SYNTHASE, CHLOROPLASTIC"/>
    <property type="match status" value="1"/>
</dbReference>
<dbReference type="RefSeq" id="XP_009791973.1">
    <property type="nucleotide sequence ID" value="XM_009793671.1"/>
</dbReference>
<dbReference type="GO" id="GO:0004852">
    <property type="term" value="F:uroporphyrinogen-III synthase activity"/>
    <property type="evidence" value="ECO:0007669"/>
    <property type="project" value="UniProtKB-UniRule"/>
</dbReference>
<dbReference type="InterPro" id="IPR036108">
    <property type="entry name" value="4pyrrol_syn_uPrphyn_synt_sf"/>
</dbReference>
<sequence length="143" mass="15310">MLSITVNLLKEASNALSCLNDLYLLLLSGSDLLLKAAGTPFVRAGVVGSGTASIFDEVVQSSKQSKATGKVFAAERLQNGNDKCTVLCLASAKAGTDIEEGLAEQGFEIWLLSRWCRLLLQPCKEAATPTSCTAFWQKSALYF</sequence>
<name>A0A1U7XM52_NICSY</name>
<dbReference type="Gene3D" id="3.40.50.10090">
    <property type="match status" value="1"/>
</dbReference>
<dbReference type="InterPro" id="IPR039793">
    <property type="entry name" value="UROS/Hem4"/>
</dbReference>
<evidence type="ECO:0000313" key="3">
    <source>
        <dbReference type="RefSeq" id="XP_009791973.1"/>
    </source>
</evidence>
<dbReference type="EC" id="4.2.1.75" evidence="1"/>
<dbReference type="AlphaFoldDB" id="A0A1U7XM52"/>
<evidence type="ECO:0000313" key="2">
    <source>
        <dbReference type="Proteomes" id="UP000189701"/>
    </source>
</evidence>
<dbReference type="KEGG" id="nsy:104239131"/>